<dbReference type="SUPFAM" id="SSF55166">
    <property type="entry name" value="Hedgehog/DD-peptidase"/>
    <property type="match status" value="1"/>
</dbReference>
<evidence type="ECO:0000313" key="1">
    <source>
        <dbReference type="EMBL" id="GFM36629.1"/>
    </source>
</evidence>
<evidence type="ECO:0000313" key="2">
    <source>
        <dbReference type="Proteomes" id="UP000503820"/>
    </source>
</evidence>
<accession>A0A7J0BSG4</accession>
<gene>
    <name evidence="1" type="ORF">DSM19430T_13130</name>
</gene>
<comment type="caution">
    <text evidence="1">The sequence shown here is derived from an EMBL/GenBank/DDBJ whole genome shotgun (WGS) entry which is preliminary data.</text>
</comment>
<reference evidence="1 2" key="1">
    <citation type="submission" date="2020-05" db="EMBL/GenBank/DDBJ databases">
        <title>Draft genome sequence of Desulfovibrio psychrotolerans JS1T.</title>
        <authorList>
            <person name="Ueno A."/>
            <person name="Tamazawa S."/>
            <person name="Tamamura S."/>
            <person name="Murakami T."/>
            <person name="Kiyama T."/>
            <person name="Inomata H."/>
            <person name="Amano Y."/>
            <person name="Miyakawa K."/>
            <person name="Tamaki H."/>
            <person name="Naganuma T."/>
            <person name="Kaneko K."/>
        </authorList>
    </citation>
    <scope>NUCLEOTIDE SEQUENCE [LARGE SCALE GENOMIC DNA]</scope>
    <source>
        <strain evidence="1 2">JS1</strain>
    </source>
</reference>
<proteinExistence type="predicted"/>
<dbReference type="Gene3D" id="3.30.1380.10">
    <property type="match status" value="1"/>
</dbReference>
<name>A0A7J0BSG4_9BACT</name>
<organism evidence="1 2">
    <name type="scientific">Desulfovibrio psychrotolerans</name>
    <dbReference type="NCBI Taxonomy" id="415242"/>
    <lineage>
        <taxon>Bacteria</taxon>
        <taxon>Pseudomonadati</taxon>
        <taxon>Thermodesulfobacteriota</taxon>
        <taxon>Desulfovibrionia</taxon>
        <taxon>Desulfovibrionales</taxon>
        <taxon>Desulfovibrionaceae</taxon>
        <taxon>Desulfovibrio</taxon>
    </lineage>
</organism>
<dbReference type="RefSeq" id="WP_174409297.1">
    <property type="nucleotide sequence ID" value="NZ_BLVP01000007.1"/>
</dbReference>
<dbReference type="Proteomes" id="UP000503820">
    <property type="component" value="Unassembled WGS sequence"/>
</dbReference>
<evidence type="ECO:0008006" key="3">
    <source>
        <dbReference type="Google" id="ProtNLM"/>
    </source>
</evidence>
<dbReference type="AlphaFoldDB" id="A0A7J0BSG4"/>
<dbReference type="InterPro" id="IPR009045">
    <property type="entry name" value="Zn_M74/Hedgehog-like"/>
</dbReference>
<dbReference type="EMBL" id="BLVP01000007">
    <property type="protein sequence ID" value="GFM36629.1"/>
    <property type="molecule type" value="Genomic_DNA"/>
</dbReference>
<protein>
    <recommendedName>
        <fullName evidence="3">Peptidase M15</fullName>
    </recommendedName>
</protein>
<sequence length="164" mass="18860">MYTTEYFRIEELVPPEMHVAWKQAPQRLFMLFDLDALRTLDNLRRRYGPIIVNNWHKKGNFRHSGWRPWDCKDGAALSQHKLGRAFDCKFTQASAEEVREDLARMPYSSAFSAIRRIEAFEGMSWFHFDTGNHNRETDGILVVGNGSTPSTTIPCPPVREAGTA</sequence>
<keyword evidence="2" id="KW-1185">Reference proteome</keyword>